<evidence type="ECO:0000256" key="1">
    <source>
        <dbReference type="ARBA" id="ARBA00002397"/>
    </source>
</evidence>
<dbReference type="AlphaFoldDB" id="A0AB74UA64"/>
<keyword evidence="6" id="KW-0966">Cell projection</keyword>
<dbReference type="InterPro" id="IPR007809">
    <property type="entry name" value="FlgN-like"/>
</dbReference>
<protein>
    <submittedName>
        <fullName evidence="6">Flagellar protein FlgN</fullName>
    </submittedName>
</protein>
<reference evidence="6" key="1">
    <citation type="submission" date="2024-06" db="EMBL/GenBank/DDBJ databases">
        <title>Complete genome of Salinicola endophyticus HNIBRBA4755.</title>
        <authorList>
            <person name="Shin S.Y."/>
            <person name="Kang H."/>
            <person name="Song J."/>
        </authorList>
    </citation>
    <scope>NUCLEOTIDE SEQUENCE</scope>
    <source>
        <strain evidence="6">HNIBRBA4755</strain>
    </source>
</reference>
<comment type="function">
    <text evidence="1">Required for the efficient initiation of filament assembly.</text>
</comment>
<feature type="region of interest" description="Disordered" evidence="5">
    <location>
        <begin position="131"/>
        <end position="150"/>
    </location>
</feature>
<evidence type="ECO:0000256" key="4">
    <source>
        <dbReference type="SAM" id="Coils"/>
    </source>
</evidence>
<dbReference type="RefSeq" id="WP_353978890.1">
    <property type="nucleotide sequence ID" value="NZ_CP159578.1"/>
</dbReference>
<dbReference type="Gene3D" id="1.20.58.300">
    <property type="entry name" value="FlgN-like"/>
    <property type="match status" value="1"/>
</dbReference>
<keyword evidence="6" id="KW-0969">Cilium</keyword>
<dbReference type="InterPro" id="IPR036679">
    <property type="entry name" value="FlgN-like_sf"/>
</dbReference>
<gene>
    <name evidence="6" type="ORF">ABV408_10325</name>
</gene>
<accession>A0AB74UA64</accession>
<evidence type="ECO:0000313" key="6">
    <source>
        <dbReference type="EMBL" id="XCJ77852.1"/>
    </source>
</evidence>
<sequence length="150" mass="16856">MNVTDLLTEQLHQLEQLLQTLTAERECLKEGRADGEVLNTLATHKQAQLAELERLEHLRREAQQAQGLGDGARGAEQLASMHDADQLWGQIRQQADRLKQMNRLNGFVISQRMEHNQRAIDFLERAVGGSVYGRNGQAKPKNFSGISSRA</sequence>
<keyword evidence="4" id="KW-0175">Coiled coil</keyword>
<evidence type="ECO:0000256" key="2">
    <source>
        <dbReference type="ARBA" id="ARBA00007703"/>
    </source>
</evidence>
<feature type="coiled-coil region" evidence="4">
    <location>
        <begin position="4"/>
        <end position="65"/>
    </location>
</feature>
<name>A0AB74UA64_9GAMM</name>
<evidence type="ECO:0000256" key="3">
    <source>
        <dbReference type="ARBA" id="ARBA00022795"/>
    </source>
</evidence>
<dbReference type="Pfam" id="PF05130">
    <property type="entry name" value="FlgN"/>
    <property type="match status" value="1"/>
</dbReference>
<organism evidence="6">
    <name type="scientific">Salinicola endophyticus</name>
    <dbReference type="NCBI Taxonomy" id="1949083"/>
    <lineage>
        <taxon>Bacteria</taxon>
        <taxon>Pseudomonadati</taxon>
        <taxon>Pseudomonadota</taxon>
        <taxon>Gammaproteobacteria</taxon>
        <taxon>Oceanospirillales</taxon>
        <taxon>Halomonadaceae</taxon>
        <taxon>Salinicola</taxon>
    </lineage>
</organism>
<dbReference type="SUPFAM" id="SSF140566">
    <property type="entry name" value="FlgN-like"/>
    <property type="match status" value="1"/>
</dbReference>
<evidence type="ECO:0000256" key="5">
    <source>
        <dbReference type="SAM" id="MobiDB-lite"/>
    </source>
</evidence>
<dbReference type="EMBL" id="CP159578">
    <property type="protein sequence ID" value="XCJ77852.1"/>
    <property type="molecule type" value="Genomic_DNA"/>
</dbReference>
<comment type="similarity">
    <text evidence="2">Belongs to the FlgN family.</text>
</comment>
<keyword evidence="3" id="KW-1005">Bacterial flagellum biogenesis</keyword>
<dbReference type="GO" id="GO:0044780">
    <property type="term" value="P:bacterial-type flagellum assembly"/>
    <property type="evidence" value="ECO:0007669"/>
    <property type="project" value="InterPro"/>
</dbReference>
<proteinExistence type="inferred from homology"/>
<keyword evidence="6" id="KW-0282">Flagellum</keyword>